<sequence>MRILILLLVIISILVTTVPSSHAEPNPGLATRQPERLTMFGMNTYFTGLERFWNDGDAGIATLVAEGRQLGVAWGREELSWANLERAGKGQWDWALMDRRILEMAEAGYGIVGMLLTTPQWARIADCEQRRTQYAWAGVFAEAYWCPPASTQDFADYVATVVERYDGDGINDAPGSPRIAVWQIWNEPNAWETWPASPAEYAALLETGYLTAKAADPTAIVATGGLYVFDGGWNDGIGHRDGLSFMNDALAARPSIWFNFDALAIHPYMPTAAPDGAGIFGSVTMWGRLTTSRNWLNEQTARRGGPVRPIWISEVGWSTCTAADPGCIIGGAARNQIASNPESQHIYFGPTASRAPLHSCRDCNARGDLSALVGKSEDQQANYLVRTYGIALAQGITHLNWFQLEDKFDGAAQNFWQQAALLRTVREGYARKPAANAYATLVAQLGPEPQFVGFGPLHTFQHQADALSSVARFHLRFTTPDRQTVDLIWRNEGLEDVAVPLQPGTSANLFNRDGQAVSLPIQEGQGIIRLSESPVYLRQGLPAVLQHSPDAIGIMVRPGTGPQNVNIALRNTGSGTITWQTELDVAWASVQPTSGTSYTSDVQLTLNPSALGEGTHTGTLRITSSAGNATIPLRIIVSSRLNRHYLPIVGR</sequence>
<name>A0ABS4DB09_9CHLR</name>
<protein>
    <submittedName>
        <fullName evidence="3">BACON domain-containing protein</fullName>
    </submittedName>
</protein>
<feature type="domain" description="BACON" evidence="2">
    <location>
        <begin position="562"/>
        <end position="633"/>
    </location>
</feature>
<dbReference type="PANTHER" id="PTHR12631">
    <property type="entry name" value="ALPHA-L-IDURONIDASE"/>
    <property type="match status" value="1"/>
</dbReference>
<dbReference type="InterPro" id="IPR017853">
    <property type="entry name" value="GH"/>
</dbReference>
<dbReference type="SUPFAM" id="SSF51445">
    <property type="entry name" value="(Trans)glycosidases"/>
    <property type="match status" value="1"/>
</dbReference>
<organism evidence="3 4">
    <name type="scientific">Candidatus Chloroploca mongolica</name>
    <dbReference type="NCBI Taxonomy" id="2528176"/>
    <lineage>
        <taxon>Bacteria</taxon>
        <taxon>Bacillati</taxon>
        <taxon>Chloroflexota</taxon>
        <taxon>Chloroflexia</taxon>
        <taxon>Chloroflexales</taxon>
        <taxon>Chloroflexineae</taxon>
        <taxon>Oscillochloridaceae</taxon>
        <taxon>Candidatus Chloroploca</taxon>
    </lineage>
</organism>
<dbReference type="Gene3D" id="3.20.20.80">
    <property type="entry name" value="Glycosidases"/>
    <property type="match status" value="1"/>
</dbReference>
<gene>
    <name evidence="3" type="ORF">EYB53_013050</name>
</gene>
<dbReference type="Pfam" id="PF19190">
    <property type="entry name" value="BACON_2"/>
    <property type="match status" value="1"/>
</dbReference>
<feature type="signal peptide" evidence="1">
    <location>
        <begin position="1"/>
        <end position="23"/>
    </location>
</feature>
<keyword evidence="1" id="KW-0732">Signal</keyword>
<dbReference type="PANTHER" id="PTHR12631:SF10">
    <property type="entry name" value="BETA-XYLOSIDASE-LIKE PROTEIN-RELATED"/>
    <property type="match status" value="1"/>
</dbReference>
<proteinExistence type="predicted"/>
<dbReference type="Proteomes" id="UP001193081">
    <property type="component" value="Unassembled WGS sequence"/>
</dbReference>
<evidence type="ECO:0000256" key="1">
    <source>
        <dbReference type="SAM" id="SignalP"/>
    </source>
</evidence>
<accession>A0ABS4DB09</accession>
<keyword evidence="4" id="KW-1185">Reference proteome</keyword>
<comment type="caution">
    <text evidence="3">The sequence shown here is derived from an EMBL/GenBank/DDBJ whole genome shotgun (WGS) entry which is preliminary data.</text>
</comment>
<dbReference type="InterPro" id="IPR024361">
    <property type="entry name" value="BACON"/>
</dbReference>
<dbReference type="InterPro" id="IPR051923">
    <property type="entry name" value="Glycosyl_Hydrolase_39"/>
</dbReference>
<evidence type="ECO:0000313" key="3">
    <source>
        <dbReference type="EMBL" id="MBP1466636.1"/>
    </source>
</evidence>
<reference evidence="3 4" key="1">
    <citation type="submission" date="2021-03" db="EMBL/GenBank/DDBJ databases">
        <authorList>
            <person name="Grouzdev D.S."/>
        </authorList>
    </citation>
    <scope>NUCLEOTIDE SEQUENCE [LARGE SCALE GENOMIC DNA]</scope>
    <source>
        <strain evidence="3 4">M50-1</strain>
    </source>
</reference>
<dbReference type="EMBL" id="SIJK02000022">
    <property type="protein sequence ID" value="MBP1466636.1"/>
    <property type="molecule type" value="Genomic_DNA"/>
</dbReference>
<dbReference type="RefSeq" id="WP_135478620.1">
    <property type="nucleotide sequence ID" value="NZ_SIJK02000022.1"/>
</dbReference>
<evidence type="ECO:0000259" key="2">
    <source>
        <dbReference type="Pfam" id="PF19190"/>
    </source>
</evidence>
<evidence type="ECO:0000313" key="4">
    <source>
        <dbReference type="Proteomes" id="UP001193081"/>
    </source>
</evidence>
<feature type="chain" id="PRO_5046031746" evidence="1">
    <location>
        <begin position="24"/>
        <end position="651"/>
    </location>
</feature>